<dbReference type="RefSeq" id="WP_014033024.1">
    <property type="nucleotide sequence ID" value="NC_015945.1"/>
</dbReference>
<dbReference type="STRING" id="886377.Murru_1703"/>
<evidence type="ECO:0000313" key="2">
    <source>
        <dbReference type="Proteomes" id="UP000008908"/>
    </source>
</evidence>
<organism evidence="1 2">
    <name type="scientific">Allomuricauda ruestringensis (strain DSM 13258 / CIP 107369 / LMG 19739 / B1)</name>
    <name type="common">Muricauda ruestringensis</name>
    <dbReference type="NCBI Taxonomy" id="886377"/>
    <lineage>
        <taxon>Bacteria</taxon>
        <taxon>Pseudomonadati</taxon>
        <taxon>Bacteroidota</taxon>
        <taxon>Flavobacteriia</taxon>
        <taxon>Flavobacteriales</taxon>
        <taxon>Flavobacteriaceae</taxon>
        <taxon>Flagellimonas</taxon>
    </lineage>
</organism>
<protein>
    <submittedName>
        <fullName evidence="1">Uncharacterized protein</fullName>
    </submittedName>
</protein>
<evidence type="ECO:0000313" key="1">
    <source>
        <dbReference type="EMBL" id="AEM70743.1"/>
    </source>
</evidence>
<gene>
    <name evidence="1" type="ordered locus">Murru_1703</name>
</gene>
<reference evidence="1 2" key="2">
    <citation type="journal article" date="2012" name="Stand. Genomic Sci.">
        <title>Complete genome sequence of the facultatively anaerobic, appendaged bacterium Muricauda ruestringensis type strain (B1(T)).</title>
        <authorList>
            <person name="Huntemann M."/>
            <person name="Teshima H."/>
            <person name="Lapidus A."/>
            <person name="Nolan M."/>
            <person name="Lucas S."/>
            <person name="Hammon N."/>
            <person name="Deshpande S."/>
            <person name="Cheng J.F."/>
            <person name="Tapia R."/>
            <person name="Goodwin L.A."/>
            <person name="Pitluck S."/>
            <person name="Liolios K."/>
            <person name="Pagani I."/>
            <person name="Ivanova N."/>
            <person name="Mavromatis K."/>
            <person name="Mikhailova N."/>
            <person name="Pati A."/>
            <person name="Chen A."/>
            <person name="Palaniappan K."/>
            <person name="Land M."/>
            <person name="Hauser L."/>
            <person name="Pan C."/>
            <person name="Brambilla E.M."/>
            <person name="Rohde M."/>
            <person name="Spring S."/>
            <person name="Goker M."/>
            <person name="Detter J.C."/>
            <person name="Bristow J."/>
            <person name="Eisen J.A."/>
            <person name="Markowitz V."/>
            <person name="Hugenholtz P."/>
            <person name="Kyrpides N.C."/>
            <person name="Klenk H.P."/>
            <person name="Woyke T."/>
        </authorList>
    </citation>
    <scope>NUCLEOTIDE SEQUENCE [LARGE SCALE GENOMIC DNA]</scope>
    <source>
        <strain evidence="2">DSM 13258 / LMG 19739 / B1</strain>
    </source>
</reference>
<name>G2PIU4_ALLRU</name>
<dbReference type="KEGG" id="mrs:Murru_1703"/>
<proteinExistence type="predicted"/>
<keyword evidence="2" id="KW-1185">Reference proteome</keyword>
<reference evidence="2" key="1">
    <citation type="submission" date="2011-08" db="EMBL/GenBank/DDBJ databases">
        <title>The complete genome of Muricauda ruestringensis DSM 13258.</title>
        <authorList>
            <person name="Lucas S."/>
            <person name="Han J."/>
            <person name="Lapidus A."/>
            <person name="Bruce D."/>
            <person name="Goodwin L."/>
            <person name="Pitluck S."/>
            <person name="Peters L."/>
            <person name="Kyrpides N."/>
            <person name="Mavromatis K."/>
            <person name="Ivanova N."/>
            <person name="Ovchinnikova G."/>
            <person name="Teshima H."/>
            <person name="Detter J.C."/>
            <person name="Tapia R."/>
            <person name="Han C."/>
            <person name="Land M."/>
            <person name="Hauser L."/>
            <person name="Markowitz V."/>
            <person name="Cheng J.-F."/>
            <person name="Hugenholtz P."/>
            <person name="Woyke T."/>
            <person name="Wu D."/>
            <person name="Spring S."/>
            <person name="Schroeder M."/>
            <person name="Brambilla E."/>
            <person name="Klenk H.-P."/>
            <person name="Eisen J.A."/>
        </authorList>
    </citation>
    <scope>NUCLEOTIDE SEQUENCE [LARGE SCALE GENOMIC DNA]</scope>
    <source>
        <strain evidence="2">DSM 13258 / LMG 19739 / B1</strain>
    </source>
</reference>
<accession>G2PIU4</accession>
<sequence>MKLFFSITAIILLSGTSLRGQENRVALFSGNLEEGVQPFDTLIYENMTSMVLKIANVGDFEKYDKLRLILTCELRNGGRKALIPKKYYAQHEITWDNASVKNTDSIKVIVFDENGHSDFDEKMKRKFKNFSITPTRRRWLEYWAAYQYQFELYGFQKSNNKKSISDNGNSSKEQYIQDEILGRSSTFYVRSSKSKRPRVGALLILRQFFGEATY</sequence>
<dbReference type="Proteomes" id="UP000008908">
    <property type="component" value="Chromosome"/>
</dbReference>
<dbReference type="EMBL" id="CP002999">
    <property type="protein sequence ID" value="AEM70743.1"/>
    <property type="molecule type" value="Genomic_DNA"/>
</dbReference>
<dbReference type="AlphaFoldDB" id="G2PIU4"/>
<dbReference type="HOGENOM" id="CLU_1287667_0_0_10"/>